<dbReference type="Proteomes" id="UP000462363">
    <property type="component" value="Unassembled WGS sequence"/>
</dbReference>
<dbReference type="GeneID" id="62695967"/>
<dbReference type="AlphaFoldDB" id="A0A844FAZ2"/>
<protein>
    <submittedName>
        <fullName evidence="2">Uncharacterized protein</fullName>
    </submittedName>
</protein>
<gene>
    <name evidence="2" type="ORF">FYJ37_04225</name>
</gene>
<dbReference type="EMBL" id="VUMB01000007">
    <property type="protein sequence ID" value="MSS39584.1"/>
    <property type="molecule type" value="Genomic_DNA"/>
</dbReference>
<dbReference type="RefSeq" id="WP_004608394.1">
    <property type="nucleotide sequence ID" value="NZ_AP024846.1"/>
</dbReference>
<reference evidence="2 3" key="1">
    <citation type="submission" date="2019-08" db="EMBL/GenBank/DDBJ databases">
        <title>In-depth cultivation of the pig gut microbiome towards novel bacterial diversity and tailored functional studies.</title>
        <authorList>
            <person name="Wylensek D."/>
            <person name="Hitch T.C.A."/>
            <person name="Clavel T."/>
        </authorList>
    </citation>
    <scope>NUCLEOTIDE SEQUENCE [LARGE SCALE GENOMIC DNA]</scope>
    <source>
        <strain evidence="2 3">BL-389-WT-3D</strain>
    </source>
</reference>
<feature type="coiled-coil region" evidence="1">
    <location>
        <begin position="68"/>
        <end position="95"/>
    </location>
</feature>
<keyword evidence="1" id="KW-0175">Coiled coil</keyword>
<name>A0A844FAZ2_CLOSV</name>
<sequence>MADFFEELGKRISDVASDLGKKTEDTIEIQKIKGEIRSLKRANDRDLMDLGRMVYDKFQKGEIPDTDYIDLCDNIEKREEEIERQEEEIVRIKEDI</sequence>
<evidence type="ECO:0000313" key="2">
    <source>
        <dbReference type="EMBL" id="MSS39584.1"/>
    </source>
</evidence>
<accession>A0A844FAZ2</accession>
<evidence type="ECO:0000313" key="3">
    <source>
        <dbReference type="Proteomes" id="UP000462363"/>
    </source>
</evidence>
<comment type="caution">
    <text evidence="2">The sequence shown here is derived from an EMBL/GenBank/DDBJ whole genome shotgun (WGS) entry which is preliminary data.</text>
</comment>
<evidence type="ECO:0000256" key="1">
    <source>
        <dbReference type="SAM" id="Coils"/>
    </source>
</evidence>
<proteinExistence type="predicted"/>
<organism evidence="2 3">
    <name type="scientific">Clostridium scindens (strain JCM 10418 / VPI 12708)</name>
    <dbReference type="NCBI Taxonomy" id="29347"/>
    <lineage>
        <taxon>Bacteria</taxon>
        <taxon>Bacillati</taxon>
        <taxon>Bacillota</taxon>
        <taxon>Clostridia</taxon>
        <taxon>Lachnospirales</taxon>
        <taxon>Lachnospiraceae</taxon>
    </lineage>
</organism>